<keyword evidence="4" id="KW-1185">Reference proteome</keyword>
<dbReference type="InterPro" id="IPR015943">
    <property type="entry name" value="WD40/YVTN_repeat-like_dom_sf"/>
</dbReference>
<feature type="compositionally biased region" description="Low complexity" evidence="1">
    <location>
        <begin position="152"/>
        <end position="166"/>
    </location>
</feature>
<evidence type="ECO:0000259" key="2">
    <source>
        <dbReference type="Pfam" id="PF13360"/>
    </source>
</evidence>
<feature type="compositionally biased region" description="Low complexity" evidence="1">
    <location>
        <begin position="134"/>
        <end position="144"/>
    </location>
</feature>
<gene>
    <name evidence="3" type="ORF">WKI71_12630</name>
</gene>
<evidence type="ECO:0000313" key="3">
    <source>
        <dbReference type="EMBL" id="MEJ8669017.1"/>
    </source>
</evidence>
<feature type="domain" description="Pyrrolo-quinoline quinone repeat" evidence="2">
    <location>
        <begin position="21"/>
        <end position="120"/>
    </location>
</feature>
<feature type="region of interest" description="Disordered" evidence="1">
    <location>
        <begin position="134"/>
        <end position="166"/>
    </location>
</feature>
<sequence>MDDAMLVQQEFTPVAGEASTTTVAALDTGTGERLWHRKVANNGMSPAVSGSLVVMAADGARAVTARSARTGAERWTTPLPAGQYCAATGVDEALRLECVAEFAPSENILLMELDRADGSVRRVKVPHRGTLVGRSTAACSTSTRPRTRRATSRPATRGRSPGSGWWTRRPVRAVRRSWRRSSRAM</sequence>
<organism evidence="3 4">
    <name type="scientific">Streptomyces machairae</name>
    <dbReference type="NCBI Taxonomy" id="3134109"/>
    <lineage>
        <taxon>Bacteria</taxon>
        <taxon>Bacillati</taxon>
        <taxon>Actinomycetota</taxon>
        <taxon>Actinomycetes</taxon>
        <taxon>Kitasatosporales</taxon>
        <taxon>Streptomycetaceae</taxon>
        <taxon>Streptomyces</taxon>
    </lineage>
</organism>
<evidence type="ECO:0000313" key="4">
    <source>
        <dbReference type="Proteomes" id="UP001376459"/>
    </source>
</evidence>
<comment type="caution">
    <text evidence="3">The sequence shown here is derived from an EMBL/GenBank/DDBJ whole genome shotgun (WGS) entry which is preliminary data.</text>
</comment>
<dbReference type="Proteomes" id="UP001376459">
    <property type="component" value="Unassembled WGS sequence"/>
</dbReference>
<proteinExistence type="predicted"/>
<dbReference type="Gene3D" id="2.130.10.10">
    <property type="entry name" value="YVTN repeat-like/Quinoprotein amine dehydrogenase"/>
    <property type="match status" value="1"/>
</dbReference>
<reference evidence="3 4" key="1">
    <citation type="submission" date="2024-03" db="EMBL/GenBank/DDBJ databases">
        <title>Novel Streptomyces species of biotechnological and ecological value are a feature of Machair soil.</title>
        <authorList>
            <person name="Prole J.R."/>
            <person name="Goodfellow M."/>
            <person name="Allenby N."/>
            <person name="Ward A.C."/>
        </authorList>
    </citation>
    <scope>NUCLEOTIDE SEQUENCE [LARGE SCALE GENOMIC DNA]</scope>
    <source>
        <strain evidence="3 4">MS1.AVA.1</strain>
    </source>
</reference>
<accession>A0ABU8UJC7</accession>
<dbReference type="InterPro" id="IPR002372">
    <property type="entry name" value="PQQ_rpt_dom"/>
</dbReference>
<protein>
    <submittedName>
        <fullName evidence="3">PQQ-binding-like beta-propeller repeat protein</fullName>
    </submittedName>
</protein>
<dbReference type="InterPro" id="IPR011047">
    <property type="entry name" value="Quinoprotein_ADH-like_sf"/>
</dbReference>
<evidence type="ECO:0000256" key="1">
    <source>
        <dbReference type="SAM" id="MobiDB-lite"/>
    </source>
</evidence>
<dbReference type="EMBL" id="JBBKAK010000001">
    <property type="protein sequence ID" value="MEJ8669017.1"/>
    <property type="molecule type" value="Genomic_DNA"/>
</dbReference>
<dbReference type="Pfam" id="PF13360">
    <property type="entry name" value="PQQ_2"/>
    <property type="match status" value="1"/>
</dbReference>
<name>A0ABU8UJC7_9ACTN</name>
<dbReference type="SUPFAM" id="SSF50998">
    <property type="entry name" value="Quinoprotein alcohol dehydrogenase-like"/>
    <property type="match status" value="1"/>
</dbReference>